<organism evidence="6 7">
    <name type="scientific">Pseudobythopirellula maris</name>
    <dbReference type="NCBI Taxonomy" id="2527991"/>
    <lineage>
        <taxon>Bacteria</taxon>
        <taxon>Pseudomonadati</taxon>
        <taxon>Planctomycetota</taxon>
        <taxon>Planctomycetia</taxon>
        <taxon>Pirellulales</taxon>
        <taxon>Lacipirellulaceae</taxon>
        <taxon>Pseudobythopirellula</taxon>
    </lineage>
</organism>
<keyword evidence="7" id="KW-1185">Reference proteome</keyword>
<evidence type="ECO:0000256" key="2">
    <source>
        <dbReference type="ARBA" id="ARBA00011643"/>
    </source>
</evidence>
<evidence type="ECO:0000313" key="6">
    <source>
        <dbReference type="EMBL" id="TWT89024.1"/>
    </source>
</evidence>
<proteinExistence type="inferred from homology"/>
<feature type="binding site" evidence="5">
    <location>
        <position position="241"/>
    </location>
    <ligand>
        <name>a divalent metal cation</name>
        <dbReference type="ChEBI" id="CHEBI:60240"/>
        <label>1</label>
    </ligand>
</feature>
<keyword evidence="6" id="KW-0378">Hydrolase</keyword>
<name>A0A5C5ZND0_9BACT</name>
<feature type="binding site" evidence="5">
    <location>
        <position position="67"/>
    </location>
    <ligand>
        <name>a divalent metal cation</name>
        <dbReference type="ChEBI" id="CHEBI:60240"/>
        <label>1</label>
    </ligand>
</feature>
<sequence length="275" mass="28303">MTTTVRDIVDWLELLAPAALAEEWDNVGLLVGDPAAGAGRVMTCLTVTPETADEAIAGDADLVVAHHPMMFRPVQRLTTDTVEGAMLWRLAGAGVAVLSAHTAFDSAVGGINQQLAEGIGLEKITPFEPAIGADVDDASDGSLSGPGVGRCGAPKGGETDLATLVDATKRFLGIESVGVVGQADKPIKRVGLACGSGGSLLSMAVAAGCDALVTGEASFHSCLEARAHGLALLLTGHYASERFAMERMADRLSVELVGVEAWASRAESDPIRRMG</sequence>
<dbReference type="GO" id="GO:0046872">
    <property type="term" value="F:metal ion binding"/>
    <property type="evidence" value="ECO:0007669"/>
    <property type="project" value="UniProtKB-KW"/>
</dbReference>
<dbReference type="PANTHER" id="PTHR13799">
    <property type="entry name" value="NGG1 INTERACTING FACTOR 3"/>
    <property type="match status" value="1"/>
</dbReference>
<evidence type="ECO:0000256" key="5">
    <source>
        <dbReference type="PIRSR" id="PIRSR602678-1"/>
    </source>
</evidence>
<dbReference type="GO" id="GO:0005737">
    <property type="term" value="C:cytoplasm"/>
    <property type="evidence" value="ECO:0007669"/>
    <property type="project" value="TreeGrafter"/>
</dbReference>
<feature type="binding site" evidence="5">
    <location>
        <position position="105"/>
    </location>
    <ligand>
        <name>a divalent metal cation</name>
        <dbReference type="ChEBI" id="CHEBI:60240"/>
        <label>1</label>
    </ligand>
</feature>
<gene>
    <name evidence="6" type="ORF">Mal64_25150</name>
</gene>
<dbReference type="InterPro" id="IPR002678">
    <property type="entry name" value="DUF34/NIF3"/>
</dbReference>
<dbReference type="NCBIfam" id="TIGR00486">
    <property type="entry name" value="YbgI_SA1388"/>
    <property type="match status" value="1"/>
</dbReference>
<comment type="similarity">
    <text evidence="1">Belongs to the GTP cyclohydrolase I type 2/NIF3 family.</text>
</comment>
<dbReference type="SUPFAM" id="SSF102705">
    <property type="entry name" value="NIF3 (NGG1p interacting factor 3)-like"/>
    <property type="match status" value="1"/>
</dbReference>
<dbReference type="RefSeq" id="WP_146400577.1">
    <property type="nucleotide sequence ID" value="NZ_SJPQ01000002.1"/>
</dbReference>
<dbReference type="GO" id="GO:0016787">
    <property type="term" value="F:hydrolase activity"/>
    <property type="evidence" value="ECO:0007669"/>
    <property type="project" value="UniProtKB-KW"/>
</dbReference>
<dbReference type="FunFam" id="3.40.1390.30:FF:000001">
    <property type="entry name" value="GTP cyclohydrolase 1 type 2"/>
    <property type="match status" value="1"/>
</dbReference>
<accession>A0A5C5ZND0</accession>
<protein>
    <recommendedName>
        <fullName evidence="3">GTP cyclohydrolase 1 type 2 homolog</fullName>
    </recommendedName>
</protein>
<dbReference type="Gene3D" id="3.40.1390.30">
    <property type="entry name" value="NIF3 (NGG1p interacting factor 3)-like"/>
    <property type="match status" value="2"/>
</dbReference>
<comment type="subunit">
    <text evidence="2">Homohexamer.</text>
</comment>
<dbReference type="PANTHER" id="PTHR13799:SF14">
    <property type="entry name" value="GTP CYCLOHYDROLASE 1 TYPE 2 HOMOLOG"/>
    <property type="match status" value="1"/>
</dbReference>
<dbReference type="OrthoDB" id="9792792at2"/>
<comment type="caution">
    <text evidence="6">The sequence shown here is derived from an EMBL/GenBank/DDBJ whole genome shotgun (WGS) entry which is preliminary data.</text>
</comment>
<evidence type="ECO:0000256" key="4">
    <source>
        <dbReference type="ARBA" id="ARBA00022723"/>
    </source>
</evidence>
<feature type="binding site" evidence="5">
    <location>
        <position position="66"/>
    </location>
    <ligand>
        <name>a divalent metal cation</name>
        <dbReference type="ChEBI" id="CHEBI:60240"/>
        <label>1</label>
    </ligand>
</feature>
<dbReference type="Proteomes" id="UP000315440">
    <property type="component" value="Unassembled WGS sequence"/>
</dbReference>
<dbReference type="EMBL" id="SJPQ01000002">
    <property type="protein sequence ID" value="TWT89024.1"/>
    <property type="molecule type" value="Genomic_DNA"/>
</dbReference>
<evidence type="ECO:0000256" key="3">
    <source>
        <dbReference type="ARBA" id="ARBA00022112"/>
    </source>
</evidence>
<dbReference type="InterPro" id="IPR036069">
    <property type="entry name" value="DUF34/NIF3_sf"/>
</dbReference>
<dbReference type="AlphaFoldDB" id="A0A5C5ZND0"/>
<keyword evidence="4 5" id="KW-0479">Metal-binding</keyword>
<evidence type="ECO:0000313" key="7">
    <source>
        <dbReference type="Proteomes" id="UP000315440"/>
    </source>
</evidence>
<feature type="binding site" evidence="5">
    <location>
        <position position="237"/>
    </location>
    <ligand>
        <name>a divalent metal cation</name>
        <dbReference type="ChEBI" id="CHEBI:60240"/>
        <label>1</label>
    </ligand>
</feature>
<reference evidence="6 7" key="1">
    <citation type="submission" date="2019-02" db="EMBL/GenBank/DDBJ databases">
        <title>Deep-cultivation of Planctomycetes and their phenomic and genomic characterization uncovers novel biology.</title>
        <authorList>
            <person name="Wiegand S."/>
            <person name="Jogler M."/>
            <person name="Boedeker C."/>
            <person name="Pinto D."/>
            <person name="Vollmers J."/>
            <person name="Rivas-Marin E."/>
            <person name="Kohn T."/>
            <person name="Peeters S.H."/>
            <person name="Heuer A."/>
            <person name="Rast P."/>
            <person name="Oberbeckmann S."/>
            <person name="Bunk B."/>
            <person name="Jeske O."/>
            <person name="Meyerdierks A."/>
            <person name="Storesund J.E."/>
            <person name="Kallscheuer N."/>
            <person name="Luecker S."/>
            <person name="Lage O.M."/>
            <person name="Pohl T."/>
            <person name="Merkel B.J."/>
            <person name="Hornburger P."/>
            <person name="Mueller R.-W."/>
            <person name="Bruemmer F."/>
            <person name="Labrenz M."/>
            <person name="Spormann A.M."/>
            <person name="Op Den Camp H."/>
            <person name="Overmann J."/>
            <person name="Amann R."/>
            <person name="Jetten M.S.M."/>
            <person name="Mascher T."/>
            <person name="Medema M.H."/>
            <person name="Devos D.P."/>
            <person name="Kaster A.-K."/>
            <person name="Ovreas L."/>
            <person name="Rohde M."/>
            <person name="Galperin M.Y."/>
            <person name="Jogler C."/>
        </authorList>
    </citation>
    <scope>NUCLEOTIDE SEQUENCE [LARGE SCALE GENOMIC DNA]</scope>
    <source>
        <strain evidence="6 7">Mal64</strain>
    </source>
</reference>
<evidence type="ECO:0000256" key="1">
    <source>
        <dbReference type="ARBA" id="ARBA00006964"/>
    </source>
</evidence>
<dbReference type="Pfam" id="PF01784">
    <property type="entry name" value="DUF34_NIF3"/>
    <property type="match status" value="1"/>
</dbReference>